<accession>L1N0F4</accession>
<dbReference type="RefSeq" id="WP_009161245.1">
    <property type="nucleotide sequence ID" value="NZ_KB290963.1"/>
</dbReference>
<dbReference type="EMBL" id="AMEP01000153">
    <property type="protein sequence ID" value="EKX96701.1"/>
    <property type="molecule type" value="Genomic_DNA"/>
</dbReference>
<gene>
    <name evidence="4" type="ORF">HMPREF9151_02385</name>
</gene>
<dbReference type="Gene3D" id="2.60.120.1440">
    <property type="match status" value="1"/>
</dbReference>
<dbReference type="InterPro" id="IPR006860">
    <property type="entry name" value="FecR"/>
</dbReference>
<keyword evidence="1" id="KW-0812">Transmembrane</keyword>
<reference evidence="4 5" key="1">
    <citation type="submission" date="2012-05" db="EMBL/GenBank/DDBJ databases">
        <authorList>
            <person name="Weinstock G."/>
            <person name="Sodergren E."/>
            <person name="Lobos E.A."/>
            <person name="Fulton L."/>
            <person name="Fulton R."/>
            <person name="Courtney L."/>
            <person name="Fronick C."/>
            <person name="O'Laughlin M."/>
            <person name="Godfrey J."/>
            <person name="Wilson R.M."/>
            <person name="Miner T."/>
            <person name="Farmer C."/>
            <person name="Delehaunty K."/>
            <person name="Cordes M."/>
            <person name="Minx P."/>
            <person name="Tomlinson C."/>
            <person name="Chen J."/>
            <person name="Wollam A."/>
            <person name="Pepin K.H."/>
            <person name="Bhonagiri V."/>
            <person name="Zhang X."/>
            <person name="Suruliraj S."/>
            <person name="Warren W."/>
            <person name="Mitreva M."/>
            <person name="Mardis E.R."/>
            <person name="Wilson R.K."/>
        </authorList>
    </citation>
    <scope>NUCLEOTIDE SEQUENCE [LARGE SCALE GENOMIC DNA]</scope>
    <source>
        <strain evidence="4 5">F0055</strain>
    </source>
</reference>
<comment type="caution">
    <text evidence="4">The sequence shown here is derived from an EMBL/GenBank/DDBJ whole genome shotgun (WGS) entry which is preliminary data.</text>
</comment>
<name>L1N0F4_9BACT</name>
<dbReference type="InterPro" id="IPR012373">
    <property type="entry name" value="Ferrdict_sens_TM"/>
</dbReference>
<sequence>MRIFQRKKSEAGYRHDRLKQRLDADIDHLLQGKELDMQGCDAPVFDSEAVFHRLIGRITHRRRHPLRLLLRWGVAAVVVLGVSVWAYKATRPQLVTYREVYAPKGERLVVVLADGTQVYLNADSRLTYPTAFSGKERRVQLQGEAYFTVEKDADKPFIVESYGMMIKVTGTQFNVTAYPENPVITTTLDEGKVLVGHETAHPQLTELLPGQEALYKRGENTCTVQPVRTDKEASCWKENRLVFRNTDLQHILKTLERRYNIAFQIKNPRIWAYTYTFSCSATNMGEVVGIMETITPIRFKKITEHLYSVN</sequence>
<dbReference type="Gene3D" id="3.55.50.30">
    <property type="match status" value="1"/>
</dbReference>
<evidence type="ECO:0000313" key="4">
    <source>
        <dbReference type="EMBL" id="EKX96701.1"/>
    </source>
</evidence>
<dbReference type="Pfam" id="PF04773">
    <property type="entry name" value="FecR"/>
    <property type="match status" value="1"/>
</dbReference>
<dbReference type="AlphaFoldDB" id="L1N0F4"/>
<dbReference type="Pfam" id="PF16344">
    <property type="entry name" value="FecR_C"/>
    <property type="match status" value="1"/>
</dbReference>
<keyword evidence="1" id="KW-1133">Transmembrane helix</keyword>
<dbReference type="PATRIC" id="fig|1127699.3.peg.2187"/>
<dbReference type="FunFam" id="2.60.120.1440:FF:000001">
    <property type="entry name" value="Putative anti-sigma factor"/>
    <property type="match status" value="1"/>
</dbReference>
<proteinExistence type="predicted"/>
<feature type="domain" description="Protein FecR C-terminal" evidence="3">
    <location>
        <begin position="240"/>
        <end position="303"/>
    </location>
</feature>
<dbReference type="GO" id="GO:0016989">
    <property type="term" value="F:sigma factor antagonist activity"/>
    <property type="evidence" value="ECO:0007669"/>
    <property type="project" value="TreeGrafter"/>
</dbReference>
<dbReference type="PIRSF" id="PIRSF018266">
    <property type="entry name" value="FecR"/>
    <property type="match status" value="1"/>
</dbReference>
<dbReference type="PANTHER" id="PTHR30273">
    <property type="entry name" value="PERIPLASMIC SIGNAL SENSOR AND SIGMA FACTOR ACTIVATOR FECR-RELATED"/>
    <property type="match status" value="1"/>
</dbReference>
<protein>
    <submittedName>
        <fullName evidence="4">Sigma factor regulatory protein, FecR/PupR family</fullName>
    </submittedName>
</protein>
<evidence type="ECO:0000259" key="3">
    <source>
        <dbReference type="Pfam" id="PF16344"/>
    </source>
</evidence>
<organism evidence="4 5">
    <name type="scientific">Hoylesella saccharolytica F0055</name>
    <dbReference type="NCBI Taxonomy" id="1127699"/>
    <lineage>
        <taxon>Bacteria</taxon>
        <taxon>Pseudomonadati</taxon>
        <taxon>Bacteroidota</taxon>
        <taxon>Bacteroidia</taxon>
        <taxon>Bacteroidales</taxon>
        <taxon>Prevotellaceae</taxon>
        <taxon>Hoylesella</taxon>
    </lineage>
</organism>
<dbReference type="Proteomes" id="UP000010433">
    <property type="component" value="Unassembled WGS sequence"/>
</dbReference>
<dbReference type="HOGENOM" id="CLU_050192_2_3_10"/>
<evidence type="ECO:0000313" key="5">
    <source>
        <dbReference type="Proteomes" id="UP000010433"/>
    </source>
</evidence>
<feature type="transmembrane region" description="Helical" evidence="1">
    <location>
        <begin position="68"/>
        <end position="87"/>
    </location>
</feature>
<keyword evidence="5" id="KW-1185">Reference proteome</keyword>
<dbReference type="STRING" id="1127699.HMPREF9151_02385"/>
<keyword evidence="1" id="KW-0472">Membrane</keyword>
<dbReference type="OrthoDB" id="1117107at2"/>
<dbReference type="PANTHER" id="PTHR30273:SF2">
    <property type="entry name" value="PROTEIN FECR"/>
    <property type="match status" value="1"/>
</dbReference>
<feature type="domain" description="FecR protein" evidence="2">
    <location>
        <begin position="101"/>
        <end position="193"/>
    </location>
</feature>
<evidence type="ECO:0000256" key="1">
    <source>
        <dbReference type="SAM" id="Phobius"/>
    </source>
</evidence>
<evidence type="ECO:0000259" key="2">
    <source>
        <dbReference type="Pfam" id="PF04773"/>
    </source>
</evidence>
<dbReference type="InterPro" id="IPR032508">
    <property type="entry name" value="FecR_C"/>
</dbReference>